<dbReference type="EMBL" id="LAZR01000705">
    <property type="protein sequence ID" value="KKN60102.1"/>
    <property type="molecule type" value="Genomic_DNA"/>
</dbReference>
<accession>A0A0F9SCS2</accession>
<proteinExistence type="predicted"/>
<dbReference type="AlphaFoldDB" id="A0A0F9SCS2"/>
<evidence type="ECO:0000313" key="1">
    <source>
        <dbReference type="EMBL" id="KKN60102.1"/>
    </source>
</evidence>
<name>A0A0F9SCS2_9ZZZZ</name>
<protein>
    <submittedName>
        <fullName evidence="1">Uncharacterized protein</fullName>
    </submittedName>
</protein>
<reference evidence="1" key="1">
    <citation type="journal article" date="2015" name="Nature">
        <title>Complex archaea that bridge the gap between prokaryotes and eukaryotes.</title>
        <authorList>
            <person name="Spang A."/>
            <person name="Saw J.H."/>
            <person name="Jorgensen S.L."/>
            <person name="Zaremba-Niedzwiedzka K."/>
            <person name="Martijn J."/>
            <person name="Lind A.E."/>
            <person name="van Eijk R."/>
            <person name="Schleper C."/>
            <person name="Guy L."/>
            <person name="Ettema T.J."/>
        </authorList>
    </citation>
    <scope>NUCLEOTIDE SEQUENCE</scope>
</reference>
<comment type="caution">
    <text evidence="1">The sequence shown here is derived from an EMBL/GenBank/DDBJ whole genome shotgun (WGS) entry which is preliminary data.</text>
</comment>
<sequence length="98" mass="11118">MTTGRKVLDEVVGNVECPDCDYSLGMKRWFMGMDYITPWGEDNLCPRCKGTKEVPLTVENLIALWRAGKVVELKTEPPKKQYFSKIPPGGPPFGWTHM</sequence>
<organism evidence="1">
    <name type="scientific">marine sediment metagenome</name>
    <dbReference type="NCBI Taxonomy" id="412755"/>
    <lineage>
        <taxon>unclassified sequences</taxon>
        <taxon>metagenomes</taxon>
        <taxon>ecological metagenomes</taxon>
    </lineage>
</organism>
<gene>
    <name evidence="1" type="ORF">LCGC14_0535710</name>
</gene>